<proteinExistence type="inferred from homology"/>
<organism evidence="5 6">
    <name type="scientific">Candidatus Nomurabacteria bacterium GW2011_GWB1_47_6</name>
    <dbReference type="NCBI Taxonomy" id="1618749"/>
    <lineage>
        <taxon>Bacteria</taxon>
        <taxon>Candidatus Nomuraibacteriota</taxon>
    </lineage>
</organism>
<dbReference type="AlphaFoldDB" id="A0A0G1SZ14"/>
<dbReference type="Proteomes" id="UP000034879">
    <property type="component" value="Unassembled WGS sequence"/>
</dbReference>
<dbReference type="Pfam" id="PF00708">
    <property type="entry name" value="Acylphosphatase"/>
    <property type="match status" value="1"/>
</dbReference>
<gene>
    <name evidence="5" type="ORF">UY01_C0028G0009</name>
</gene>
<feature type="region of interest" description="Disordered" evidence="3">
    <location>
        <begin position="1"/>
        <end position="24"/>
    </location>
</feature>
<dbReference type="InterPro" id="IPR001792">
    <property type="entry name" value="Acylphosphatase-like_dom"/>
</dbReference>
<keyword evidence="1" id="KW-0378">Hydrolase</keyword>
<evidence type="ECO:0000256" key="2">
    <source>
        <dbReference type="RuleBase" id="RU004168"/>
    </source>
</evidence>
<evidence type="ECO:0000313" key="6">
    <source>
        <dbReference type="Proteomes" id="UP000034879"/>
    </source>
</evidence>
<feature type="domain" description="Acylphosphatase-like" evidence="4">
    <location>
        <begin position="1"/>
        <end position="43"/>
    </location>
</feature>
<evidence type="ECO:0000256" key="3">
    <source>
        <dbReference type="SAM" id="MobiDB-lite"/>
    </source>
</evidence>
<accession>A0A0G1SZ14</accession>
<name>A0A0G1SZ14_9BACT</name>
<protein>
    <recommendedName>
        <fullName evidence="1">acylphosphatase</fullName>
        <ecNumber evidence="1">3.6.1.7</ecNumber>
    </recommendedName>
</protein>
<reference evidence="5 6" key="1">
    <citation type="journal article" date="2015" name="Nature">
        <title>rRNA introns, odd ribosomes, and small enigmatic genomes across a large radiation of phyla.</title>
        <authorList>
            <person name="Brown C.T."/>
            <person name="Hug L.A."/>
            <person name="Thomas B.C."/>
            <person name="Sharon I."/>
            <person name="Castelle C.J."/>
            <person name="Singh A."/>
            <person name="Wilkins M.J."/>
            <person name="Williams K.H."/>
            <person name="Banfield J.F."/>
        </authorList>
    </citation>
    <scope>NUCLEOTIDE SEQUENCE [LARGE SCALE GENOMIC DNA]</scope>
</reference>
<feature type="active site" evidence="1">
    <location>
        <position position="25"/>
    </location>
</feature>
<dbReference type="SUPFAM" id="SSF54975">
    <property type="entry name" value="Acylphosphatase/BLUF domain-like"/>
    <property type="match status" value="1"/>
</dbReference>
<comment type="catalytic activity">
    <reaction evidence="1">
        <text>an acyl phosphate + H2O = a carboxylate + phosphate + H(+)</text>
        <dbReference type="Rhea" id="RHEA:14965"/>
        <dbReference type="ChEBI" id="CHEBI:15377"/>
        <dbReference type="ChEBI" id="CHEBI:15378"/>
        <dbReference type="ChEBI" id="CHEBI:29067"/>
        <dbReference type="ChEBI" id="CHEBI:43474"/>
        <dbReference type="ChEBI" id="CHEBI:59918"/>
        <dbReference type="EC" id="3.6.1.7"/>
    </reaction>
</comment>
<dbReference type="PROSITE" id="PS51160">
    <property type="entry name" value="ACYLPHOSPHATASE_3"/>
    <property type="match status" value="1"/>
</dbReference>
<sequence length="43" mass="4708">MQGVFFRQESKQKAGELGLSGYAQNEPDGTVLIVAEGEEPRLK</sequence>
<dbReference type="GO" id="GO:0003998">
    <property type="term" value="F:acylphosphatase activity"/>
    <property type="evidence" value="ECO:0007669"/>
    <property type="project" value="UniProtKB-EC"/>
</dbReference>
<feature type="active site" evidence="1">
    <location>
        <position position="7"/>
    </location>
</feature>
<dbReference type="EMBL" id="LCOJ01000028">
    <property type="protein sequence ID" value="KKU74712.1"/>
    <property type="molecule type" value="Genomic_DNA"/>
</dbReference>
<dbReference type="InterPro" id="IPR036046">
    <property type="entry name" value="Acylphosphatase-like_dom_sf"/>
</dbReference>
<dbReference type="EC" id="3.6.1.7" evidence="1"/>
<feature type="non-terminal residue" evidence="5">
    <location>
        <position position="43"/>
    </location>
</feature>
<dbReference type="PROSITE" id="PS00151">
    <property type="entry name" value="ACYLPHOSPHATASE_2"/>
    <property type="match status" value="1"/>
</dbReference>
<evidence type="ECO:0000313" key="5">
    <source>
        <dbReference type="EMBL" id="KKU74712.1"/>
    </source>
</evidence>
<evidence type="ECO:0000256" key="1">
    <source>
        <dbReference type="PROSITE-ProRule" id="PRU00520"/>
    </source>
</evidence>
<comment type="caution">
    <text evidence="5">The sequence shown here is derived from an EMBL/GenBank/DDBJ whole genome shotgun (WGS) entry which is preliminary data.</text>
</comment>
<dbReference type="InterPro" id="IPR017968">
    <property type="entry name" value="Acylphosphatase_CS"/>
</dbReference>
<evidence type="ECO:0000259" key="4">
    <source>
        <dbReference type="PROSITE" id="PS51160"/>
    </source>
</evidence>
<dbReference type="Gene3D" id="3.30.70.100">
    <property type="match status" value="1"/>
</dbReference>
<comment type="similarity">
    <text evidence="2">Belongs to the acylphosphatase family.</text>
</comment>